<comment type="similarity">
    <text evidence="1 8">Belongs to the tannase family.</text>
</comment>
<organism evidence="9 10">
    <name type="scientific">Botryotinia fuckeliana (strain B05.10)</name>
    <name type="common">Noble rot fungus</name>
    <name type="synonym">Botrytis cinerea</name>
    <dbReference type="NCBI Taxonomy" id="332648"/>
    <lineage>
        <taxon>Eukaryota</taxon>
        <taxon>Fungi</taxon>
        <taxon>Dikarya</taxon>
        <taxon>Ascomycota</taxon>
        <taxon>Pezizomycotina</taxon>
        <taxon>Leotiomycetes</taxon>
        <taxon>Helotiales</taxon>
        <taxon>Sclerotiniaceae</taxon>
        <taxon>Botrytis</taxon>
    </lineage>
</organism>
<keyword evidence="3" id="KW-0479">Metal-binding</keyword>
<dbReference type="EMBL" id="CP009805">
    <property type="protein sequence ID" value="ATZ45334.1"/>
    <property type="molecule type" value="Genomic_DNA"/>
</dbReference>
<sequence>MSFNSSAALACSSLPAPNVFGAEILSFEANQVTNYTRSIGMGLYLNHGAVDIQAASFCNVSVAYTHPGTNDTVNVQVYLPSTEWNGRMQAIGGNGWQAGLNYVSSAGMAAAMGEGYVSLSTDAGLGTADDASWGLLSPGNPNRYLMQNLASTSLNDLSIIGKNLTNSYYGTPPVYSYWTGCSQGGRQGMMLAQRFPEAFDGIVASAPAINWSKMFVADLWAAVVMNTMNIYPRMCEMQAITKAAITACDGNDGLVDGIIADPDSCDFDPTTLIGTTINCTETGKNFTISSGAAYLTQAMWDGPKKSDNSSLWFGSKIGTALSTTDTSAGGSLALTTCSDNGTCTADPISLLTPWIAKFVRKDDNADVSNLTRKEFDHLYHASVNEWSSIIDTNDPDLSEFRDRGGKLLSYHGLADGIITPNSTMSYYDSVTALDPTVHDYYRLFMSPGLGHCLGGSGAYPSDTFDTMRAWVENGTIPDTMNATFPSNTAVKRTLCPYPLKQTHDGVGNTTANEGFSCQ</sequence>
<name>A0A384J485_BOTFB</name>
<dbReference type="VEuPathDB" id="FungiDB:Bcin01g01340"/>
<keyword evidence="5 8" id="KW-0378">Hydrolase</keyword>
<dbReference type="RefSeq" id="XP_001555592.1">
    <property type="nucleotide sequence ID" value="XM_001555542.2"/>
</dbReference>
<dbReference type="GO" id="GO:0046872">
    <property type="term" value="F:metal ion binding"/>
    <property type="evidence" value="ECO:0007669"/>
    <property type="project" value="UniProtKB-KW"/>
</dbReference>
<evidence type="ECO:0000313" key="10">
    <source>
        <dbReference type="Proteomes" id="UP000001798"/>
    </source>
</evidence>
<dbReference type="OMA" id="MITYHGM"/>
<dbReference type="SUPFAM" id="SSF53474">
    <property type="entry name" value="alpha/beta-Hydrolases"/>
    <property type="match status" value="1"/>
</dbReference>
<keyword evidence="7" id="KW-1015">Disulfide bond</keyword>
<dbReference type="OrthoDB" id="3039123at2759"/>
<evidence type="ECO:0000256" key="4">
    <source>
        <dbReference type="ARBA" id="ARBA00022729"/>
    </source>
</evidence>
<dbReference type="KEGG" id="bfu:BCIN_01g01340"/>
<dbReference type="GO" id="GO:0030600">
    <property type="term" value="F:feruloyl esterase activity"/>
    <property type="evidence" value="ECO:0007669"/>
    <property type="project" value="UniProtKB-ARBA"/>
</dbReference>
<dbReference type="Pfam" id="PF07519">
    <property type="entry name" value="Tannase"/>
    <property type="match status" value="1"/>
</dbReference>
<evidence type="ECO:0000256" key="5">
    <source>
        <dbReference type="ARBA" id="ARBA00022801"/>
    </source>
</evidence>
<keyword evidence="10" id="KW-1185">Reference proteome</keyword>
<protein>
    <recommendedName>
        <fullName evidence="8">Carboxylic ester hydrolase</fullName>
        <ecNumber evidence="8">3.1.1.-</ecNumber>
    </recommendedName>
</protein>
<evidence type="ECO:0000256" key="8">
    <source>
        <dbReference type="RuleBase" id="RU361238"/>
    </source>
</evidence>
<evidence type="ECO:0000256" key="1">
    <source>
        <dbReference type="ARBA" id="ARBA00006249"/>
    </source>
</evidence>
<evidence type="ECO:0000256" key="7">
    <source>
        <dbReference type="ARBA" id="ARBA00023157"/>
    </source>
</evidence>
<evidence type="ECO:0000256" key="2">
    <source>
        <dbReference type="ARBA" id="ARBA00022487"/>
    </source>
</evidence>
<accession>A0A384J485</accession>
<gene>
    <name evidence="9" type="ORF">BCIN_01g01340</name>
</gene>
<dbReference type="Proteomes" id="UP000001798">
    <property type="component" value="Chromosome 1"/>
</dbReference>
<evidence type="ECO:0000313" key="9">
    <source>
        <dbReference type="EMBL" id="ATZ45334.1"/>
    </source>
</evidence>
<keyword evidence="2" id="KW-0719">Serine esterase</keyword>
<dbReference type="AlphaFoldDB" id="A0A384J485"/>
<evidence type="ECO:0000256" key="6">
    <source>
        <dbReference type="ARBA" id="ARBA00022837"/>
    </source>
</evidence>
<reference evidence="9 10" key="1">
    <citation type="journal article" date="2011" name="PLoS Genet.">
        <title>Genomic analysis of the necrotrophic fungal pathogens Sclerotinia sclerotiorum and Botrytis cinerea.</title>
        <authorList>
            <person name="Amselem J."/>
            <person name="Cuomo C.A."/>
            <person name="van Kan J.A."/>
            <person name="Viaud M."/>
            <person name="Benito E.P."/>
            <person name="Couloux A."/>
            <person name="Coutinho P.M."/>
            <person name="de Vries R.P."/>
            <person name="Dyer P.S."/>
            <person name="Fillinger S."/>
            <person name="Fournier E."/>
            <person name="Gout L."/>
            <person name="Hahn M."/>
            <person name="Kohn L."/>
            <person name="Lapalu N."/>
            <person name="Plummer K.M."/>
            <person name="Pradier J.M."/>
            <person name="Quevillon E."/>
            <person name="Sharon A."/>
            <person name="Simon A."/>
            <person name="ten Have A."/>
            <person name="Tudzynski B."/>
            <person name="Tudzynski P."/>
            <person name="Wincker P."/>
            <person name="Andrew M."/>
            <person name="Anthouard V."/>
            <person name="Beever R.E."/>
            <person name="Beffa R."/>
            <person name="Benoit I."/>
            <person name="Bouzid O."/>
            <person name="Brault B."/>
            <person name="Chen Z."/>
            <person name="Choquer M."/>
            <person name="Collemare J."/>
            <person name="Cotton P."/>
            <person name="Danchin E.G."/>
            <person name="Da Silva C."/>
            <person name="Gautier A."/>
            <person name="Giraud C."/>
            <person name="Giraud T."/>
            <person name="Gonzalez C."/>
            <person name="Grossetete S."/>
            <person name="Guldener U."/>
            <person name="Henrissat B."/>
            <person name="Howlett B.J."/>
            <person name="Kodira C."/>
            <person name="Kretschmer M."/>
            <person name="Lappartient A."/>
            <person name="Leroch M."/>
            <person name="Levis C."/>
            <person name="Mauceli E."/>
            <person name="Neuveglise C."/>
            <person name="Oeser B."/>
            <person name="Pearson M."/>
            <person name="Poulain J."/>
            <person name="Poussereau N."/>
            <person name="Quesneville H."/>
            <person name="Rascle C."/>
            <person name="Schumacher J."/>
            <person name="Segurens B."/>
            <person name="Sexton A."/>
            <person name="Silva E."/>
            <person name="Sirven C."/>
            <person name="Soanes D.M."/>
            <person name="Talbot N.J."/>
            <person name="Templeton M."/>
            <person name="Yandava C."/>
            <person name="Yarden O."/>
            <person name="Zeng Q."/>
            <person name="Rollins J.A."/>
            <person name="Lebrun M.H."/>
            <person name="Dickman M."/>
        </authorList>
    </citation>
    <scope>NUCLEOTIDE SEQUENCE [LARGE SCALE GENOMIC DNA]</scope>
    <source>
        <strain evidence="9 10">B05.10</strain>
    </source>
</reference>
<dbReference type="PANTHER" id="PTHR33938">
    <property type="entry name" value="FERULOYL ESTERASE B-RELATED"/>
    <property type="match status" value="1"/>
</dbReference>
<dbReference type="InterPro" id="IPR029058">
    <property type="entry name" value="AB_hydrolase_fold"/>
</dbReference>
<keyword evidence="4" id="KW-0732">Signal</keyword>
<reference evidence="9 10" key="2">
    <citation type="journal article" date="2012" name="Eukaryot. Cell">
        <title>Genome update of Botrytis cinerea strains B05.10 and T4.</title>
        <authorList>
            <person name="Staats M."/>
            <person name="van Kan J.A."/>
        </authorList>
    </citation>
    <scope>NUCLEOTIDE SEQUENCE [LARGE SCALE GENOMIC DNA]</scope>
    <source>
        <strain evidence="9 10">B05.10</strain>
    </source>
</reference>
<keyword evidence="6" id="KW-0106">Calcium</keyword>
<dbReference type="GeneID" id="5436118"/>
<dbReference type="Gene3D" id="3.40.50.1820">
    <property type="entry name" value="alpha/beta hydrolase"/>
    <property type="match status" value="1"/>
</dbReference>
<reference evidence="9 10" key="3">
    <citation type="journal article" date="2017" name="Mol. Plant Pathol.">
        <title>A gapless genome sequence of the fungus Botrytis cinerea.</title>
        <authorList>
            <person name="Van Kan J.A."/>
            <person name="Stassen J.H."/>
            <person name="Mosbach A."/>
            <person name="Van Der Lee T.A."/>
            <person name="Faino L."/>
            <person name="Farmer A.D."/>
            <person name="Papasotiriou D.G."/>
            <person name="Zhou S."/>
            <person name="Seidl M.F."/>
            <person name="Cottam E."/>
            <person name="Edel D."/>
            <person name="Hahn M."/>
            <person name="Schwartz D.C."/>
            <person name="Dietrich R.A."/>
            <person name="Widdison S."/>
            <person name="Scalliet G."/>
        </authorList>
    </citation>
    <scope>NUCLEOTIDE SEQUENCE [LARGE SCALE GENOMIC DNA]</scope>
    <source>
        <strain evidence="9 10">B05.10</strain>
    </source>
</reference>
<proteinExistence type="inferred from homology"/>
<dbReference type="PANTHER" id="PTHR33938:SF13">
    <property type="entry name" value="CARBOXYLIC ESTER HYDROLASE"/>
    <property type="match status" value="1"/>
</dbReference>
<dbReference type="InterPro" id="IPR011118">
    <property type="entry name" value="Tannase/feruloyl_esterase"/>
</dbReference>
<dbReference type="EC" id="3.1.1.-" evidence="8"/>
<evidence type="ECO:0000256" key="3">
    <source>
        <dbReference type="ARBA" id="ARBA00022723"/>
    </source>
</evidence>